<sequence length="238" mass="26024">MKNSSHERYIKSVINNIRCNEITKRKIKEDLLNHIQIKSFETGETDPWRLMGDPQEVAKEFRENMDLKDDYGYRYPEYEYISKTRIFGIPLVHINNRRNGVAKGIIAVGGVSIGVLSLGGISFGLFSFGGVSIGLLIALGGLAGSLGFALGGAAFGYYMAMGGAAIAQHFAMGGYAQANVAVGDTVKGIITVFKTKGTGDFLFKTPVNVQEFSDAVRNLYPKIGKITFRILGFFVENM</sequence>
<dbReference type="EMBL" id="FNQE01000030">
    <property type="protein sequence ID" value="SDZ27864.1"/>
    <property type="molecule type" value="Genomic_DNA"/>
</dbReference>
<name>A0A1H3RQ24_9FIRM</name>
<dbReference type="AlphaFoldDB" id="A0A1H3RQ24"/>
<keyword evidence="3" id="KW-1185">Reference proteome</keyword>
<evidence type="ECO:0000313" key="2">
    <source>
        <dbReference type="EMBL" id="SDZ27864.1"/>
    </source>
</evidence>
<keyword evidence="1" id="KW-0472">Membrane</keyword>
<reference evidence="2 3" key="1">
    <citation type="submission" date="2016-10" db="EMBL/GenBank/DDBJ databases">
        <authorList>
            <person name="de Groot N.N."/>
        </authorList>
    </citation>
    <scope>NUCLEOTIDE SEQUENCE [LARGE SCALE GENOMIC DNA]</scope>
    <source>
        <strain evidence="2 3">DSM 21650</strain>
    </source>
</reference>
<accession>A0A1H3RQ24</accession>
<dbReference type="OrthoDB" id="2606134at2"/>
<keyword evidence="1" id="KW-0812">Transmembrane</keyword>
<keyword evidence="1" id="KW-1133">Transmembrane helix</keyword>
<evidence type="ECO:0000313" key="3">
    <source>
        <dbReference type="Proteomes" id="UP000198625"/>
    </source>
</evidence>
<dbReference type="Proteomes" id="UP000198625">
    <property type="component" value="Unassembled WGS sequence"/>
</dbReference>
<proteinExistence type="predicted"/>
<organism evidence="2 3">
    <name type="scientific">Proteiniborus ethanoligenes</name>
    <dbReference type="NCBI Taxonomy" id="415015"/>
    <lineage>
        <taxon>Bacteria</taxon>
        <taxon>Bacillati</taxon>
        <taxon>Bacillota</taxon>
        <taxon>Clostridia</taxon>
        <taxon>Eubacteriales</taxon>
        <taxon>Proteiniborus</taxon>
    </lineage>
</organism>
<evidence type="ECO:0000256" key="1">
    <source>
        <dbReference type="SAM" id="Phobius"/>
    </source>
</evidence>
<feature type="transmembrane region" description="Helical" evidence="1">
    <location>
        <begin position="133"/>
        <end position="158"/>
    </location>
</feature>
<feature type="transmembrane region" description="Helical" evidence="1">
    <location>
        <begin position="105"/>
        <end position="127"/>
    </location>
</feature>
<dbReference type="RefSeq" id="WP_091731852.1">
    <property type="nucleotide sequence ID" value="NZ_FNQE01000030.1"/>
</dbReference>
<gene>
    <name evidence="2" type="ORF">SAMN05660462_02502</name>
</gene>
<protein>
    <submittedName>
        <fullName evidence="2">Uncharacterized protein</fullName>
    </submittedName>
</protein>
<dbReference type="STRING" id="415015.SAMN05660462_02502"/>